<evidence type="ECO:0000256" key="5">
    <source>
        <dbReference type="SAM" id="Phobius"/>
    </source>
</evidence>
<keyword evidence="3 5" id="KW-1133">Transmembrane helix</keyword>
<sequence length="116" mass="12203">MFVAYVALTILAALFSGSAAVVYLIGHPFPKAQLRMKGLPQWWGPVLGGLLAAGTAGLLAGFVWPVLGLFAAGGLVLYFVGALVAHLRVGSRDLANWSLFFAVDVATFTVAVIYHV</sequence>
<keyword evidence="2 5" id="KW-0812">Transmembrane</keyword>
<comment type="caution">
    <text evidence="6">The sequence shown here is derived from an EMBL/GenBank/DDBJ whole genome shotgun (WGS) entry which is preliminary data.</text>
</comment>
<evidence type="ECO:0000256" key="2">
    <source>
        <dbReference type="ARBA" id="ARBA00022692"/>
    </source>
</evidence>
<accession>A0A919Q033</accession>
<evidence type="ECO:0000313" key="6">
    <source>
        <dbReference type="EMBL" id="GIG52431.1"/>
    </source>
</evidence>
<evidence type="ECO:0000256" key="1">
    <source>
        <dbReference type="ARBA" id="ARBA00004141"/>
    </source>
</evidence>
<dbReference type="InterPro" id="IPR032808">
    <property type="entry name" value="DoxX"/>
</dbReference>
<evidence type="ECO:0000256" key="4">
    <source>
        <dbReference type="ARBA" id="ARBA00023136"/>
    </source>
</evidence>
<feature type="transmembrane region" description="Helical" evidence="5">
    <location>
        <begin position="70"/>
        <end position="87"/>
    </location>
</feature>
<feature type="transmembrane region" description="Helical" evidence="5">
    <location>
        <begin position="46"/>
        <end position="64"/>
    </location>
</feature>
<dbReference type="Pfam" id="PF13564">
    <property type="entry name" value="DoxX_2"/>
    <property type="match status" value="1"/>
</dbReference>
<evidence type="ECO:0000313" key="7">
    <source>
        <dbReference type="Proteomes" id="UP000660611"/>
    </source>
</evidence>
<dbReference type="RefSeq" id="WP_203854022.1">
    <property type="nucleotide sequence ID" value="NZ_BAAAVW010000003.1"/>
</dbReference>
<name>A0A919Q033_9ACTN</name>
<dbReference type="GO" id="GO:0016020">
    <property type="term" value="C:membrane"/>
    <property type="evidence" value="ECO:0007669"/>
    <property type="project" value="UniProtKB-SubCell"/>
</dbReference>
<evidence type="ECO:0008006" key="8">
    <source>
        <dbReference type="Google" id="ProtNLM"/>
    </source>
</evidence>
<dbReference type="AlphaFoldDB" id="A0A919Q033"/>
<organism evidence="6 7">
    <name type="scientific">Dactylosporangium siamense</name>
    <dbReference type="NCBI Taxonomy" id="685454"/>
    <lineage>
        <taxon>Bacteria</taxon>
        <taxon>Bacillati</taxon>
        <taxon>Actinomycetota</taxon>
        <taxon>Actinomycetes</taxon>
        <taxon>Micromonosporales</taxon>
        <taxon>Micromonosporaceae</taxon>
        <taxon>Dactylosporangium</taxon>
    </lineage>
</organism>
<evidence type="ECO:0000256" key="3">
    <source>
        <dbReference type="ARBA" id="ARBA00022989"/>
    </source>
</evidence>
<keyword evidence="4 5" id="KW-0472">Membrane</keyword>
<feature type="transmembrane region" description="Helical" evidence="5">
    <location>
        <begin position="6"/>
        <end position="25"/>
    </location>
</feature>
<keyword evidence="7" id="KW-1185">Reference proteome</keyword>
<feature type="transmembrane region" description="Helical" evidence="5">
    <location>
        <begin position="94"/>
        <end position="114"/>
    </location>
</feature>
<comment type="subcellular location">
    <subcellularLocation>
        <location evidence="1">Membrane</location>
        <topology evidence="1">Multi-pass membrane protein</topology>
    </subcellularLocation>
</comment>
<protein>
    <recommendedName>
        <fullName evidence="8">DoxX family protein</fullName>
    </recommendedName>
</protein>
<reference evidence="6" key="1">
    <citation type="submission" date="2021-01" db="EMBL/GenBank/DDBJ databases">
        <title>Whole genome shotgun sequence of Dactylosporangium siamense NBRC 106093.</title>
        <authorList>
            <person name="Komaki H."/>
            <person name="Tamura T."/>
        </authorList>
    </citation>
    <scope>NUCLEOTIDE SEQUENCE</scope>
    <source>
        <strain evidence="6">NBRC 106093</strain>
    </source>
</reference>
<gene>
    <name evidence="6" type="ORF">Dsi01nite_104720</name>
</gene>
<proteinExistence type="predicted"/>
<dbReference type="Proteomes" id="UP000660611">
    <property type="component" value="Unassembled WGS sequence"/>
</dbReference>
<dbReference type="EMBL" id="BONQ01000179">
    <property type="protein sequence ID" value="GIG52431.1"/>
    <property type="molecule type" value="Genomic_DNA"/>
</dbReference>